<dbReference type="KEGG" id="pda:113461104"/>
<dbReference type="AlphaFoldDB" id="A0A8B8J022"/>
<dbReference type="Proteomes" id="UP000228380">
    <property type="component" value="Chromosome 11"/>
</dbReference>
<evidence type="ECO:0000313" key="1">
    <source>
        <dbReference type="Proteomes" id="UP000228380"/>
    </source>
</evidence>
<evidence type="ECO:0000313" key="2">
    <source>
        <dbReference type="RefSeq" id="XP_026656325.2"/>
    </source>
</evidence>
<reference evidence="2" key="2">
    <citation type="submission" date="2025-08" db="UniProtKB">
        <authorList>
            <consortium name="RefSeq"/>
        </authorList>
    </citation>
    <scope>IDENTIFICATION</scope>
    <source>
        <tissue evidence="2">Young leaves</tissue>
    </source>
</reference>
<gene>
    <name evidence="2" type="primary">LOC113461104</name>
</gene>
<reference evidence="1" key="1">
    <citation type="journal article" date="2019" name="Nat. Commun.">
        <title>Genome-wide association mapping of date palm fruit traits.</title>
        <authorList>
            <person name="Hazzouri K.M."/>
            <person name="Gros-Balthazard M."/>
            <person name="Flowers J.M."/>
            <person name="Copetti D."/>
            <person name="Lemansour A."/>
            <person name="Lebrun M."/>
            <person name="Masmoudi K."/>
            <person name="Ferrand S."/>
            <person name="Dhar M.I."/>
            <person name="Fresquez Z.A."/>
            <person name="Rosas U."/>
            <person name="Zhang J."/>
            <person name="Talag J."/>
            <person name="Lee S."/>
            <person name="Kudrna D."/>
            <person name="Powell R.F."/>
            <person name="Leitch I.J."/>
            <person name="Krueger R.R."/>
            <person name="Wing R.A."/>
            <person name="Amiri K.M.A."/>
            <person name="Purugganan M.D."/>
        </authorList>
    </citation>
    <scope>NUCLEOTIDE SEQUENCE [LARGE SCALE GENOMIC DNA]</scope>
    <source>
        <strain evidence="1">cv. Khalas</strain>
    </source>
</reference>
<accession>A0A8B8J022</accession>
<organism evidence="1 2">
    <name type="scientific">Phoenix dactylifera</name>
    <name type="common">Date palm</name>
    <dbReference type="NCBI Taxonomy" id="42345"/>
    <lineage>
        <taxon>Eukaryota</taxon>
        <taxon>Viridiplantae</taxon>
        <taxon>Streptophyta</taxon>
        <taxon>Embryophyta</taxon>
        <taxon>Tracheophyta</taxon>
        <taxon>Spermatophyta</taxon>
        <taxon>Magnoliopsida</taxon>
        <taxon>Liliopsida</taxon>
        <taxon>Arecaceae</taxon>
        <taxon>Coryphoideae</taxon>
        <taxon>Phoeniceae</taxon>
        <taxon>Phoenix</taxon>
    </lineage>
</organism>
<dbReference type="RefSeq" id="XP_026656325.2">
    <property type="nucleotide sequence ID" value="XM_026800524.2"/>
</dbReference>
<dbReference type="OrthoDB" id="10585431at2759"/>
<dbReference type="GeneID" id="113461104"/>
<keyword evidence="1" id="KW-1185">Reference proteome</keyword>
<protein>
    <submittedName>
        <fullName evidence="2">Uncharacterized protein LOC113461104</fullName>
    </submittedName>
</protein>
<proteinExistence type="predicted"/>
<sequence length="255" mass="29848">MCFFVLFIFIRVKKQIYTVPYQHKRLSENFLVSTINDIVKHTKGKKRKITPYIDLNMWCFTTYTARCRPVLRTARFSFYEQMFLYADSQEECFDSIGQAPVIGAEGYWCYTRLFYDVNRKPIRKVPVGKGSWNLHDTKSMGSGDGEKWCKRKLRYGDNRVHTPKFMMTQYSLGEKDDQPNYAICQIFRIADTAAGFREAAGGSRPSGTSQRDLLQNDVVPSGIGRKKYRLVKVFNSISKIRHNMRAREKIQYYLK</sequence>
<name>A0A8B8J022_PHODC</name>